<dbReference type="Pfam" id="PF12784">
    <property type="entry name" value="PDDEXK_2"/>
    <property type="match status" value="1"/>
</dbReference>
<protein>
    <submittedName>
        <fullName evidence="1">PD-(D/E)XK nuclease family transposase</fullName>
    </submittedName>
</protein>
<name>A0ABM9NCA9_RICHE</name>
<evidence type="ECO:0000313" key="2">
    <source>
        <dbReference type="Proteomes" id="UP001642485"/>
    </source>
</evidence>
<reference evidence="1 2" key="1">
    <citation type="submission" date="2024-02" db="EMBL/GenBank/DDBJ databases">
        <authorList>
            <person name="Nijsse B."/>
            <person name="Sprong H."/>
        </authorList>
    </citation>
    <scope>NUCLEOTIDE SEQUENCE [LARGE SCALE GENOMIC DNA]</scope>
    <source>
        <strain evidence="1">OB144</strain>
    </source>
</reference>
<keyword evidence="2" id="KW-1185">Reference proteome</keyword>
<organism evidence="1 2">
    <name type="scientific">Rickettsia helvetica</name>
    <dbReference type="NCBI Taxonomy" id="35789"/>
    <lineage>
        <taxon>Bacteria</taxon>
        <taxon>Pseudomonadati</taxon>
        <taxon>Pseudomonadota</taxon>
        <taxon>Alphaproteobacteria</taxon>
        <taxon>Rickettsiales</taxon>
        <taxon>Rickettsiaceae</taxon>
        <taxon>Rickettsieae</taxon>
        <taxon>Rickettsia</taxon>
        <taxon>spotted fever group</taxon>
    </lineage>
</organism>
<evidence type="ECO:0000313" key="1">
    <source>
        <dbReference type="EMBL" id="CAK9121163.1"/>
    </source>
</evidence>
<proteinExistence type="predicted"/>
<accession>A0ABM9NCA9</accession>
<sequence length="171" mass="19996">MLVYSSIKIKALLESGSNKENDSLKSSIADVIVEDEEGHKYIVEIDKSYTNLFMHKACFNSNRLIVDSISKNDDYSTIKKIFHINLLYFPFADMKAPLYHGKTIFREVDKKHPMKFSLGDMRGKIFDLCNVFPEYFVISVPLFNDVIRDELDEWLYVVKHSELRKTLNHHI</sequence>
<dbReference type="Proteomes" id="UP001642485">
    <property type="component" value="Chromosome"/>
</dbReference>
<gene>
    <name evidence="1" type="ORF">OB144RH_05180</name>
</gene>
<dbReference type="EMBL" id="OZ018776">
    <property type="protein sequence ID" value="CAK9121163.1"/>
    <property type="molecule type" value="Genomic_DNA"/>
</dbReference>